<dbReference type="SMART" id="SM00175">
    <property type="entry name" value="RAB"/>
    <property type="match status" value="1"/>
</dbReference>
<protein>
    <submittedName>
        <fullName evidence="3">Ras family, other</fullName>
    </submittedName>
</protein>
<comment type="caution">
    <text evidence="3">The sequence shown here is derived from an EMBL/GenBank/DDBJ whole genome shotgun (WGS) entry which is preliminary data.</text>
</comment>
<dbReference type="Pfam" id="PF00071">
    <property type="entry name" value="Ras"/>
    <property type="match status" value="1"/>
</dbReference>
<dbReference type="NCBIfam" id="TIGR00231">
    <property type="entry name" value="small_GTP"/>
    <property type="match status" value="1"/>
</dbReference>
<dbReference type="Proteomes" id="UP000027920">
    <property type="component" value="Unassembled WGS sequence"/>
</dbReference>
<keyword evidence="4" id="KW-1185">Reference proteome</keyword>
<dbReference type="EMBL" id="AMGV01000042">
    <property type="protein sequence ID" value="KEF50930.1"/>
    <property type="molecule type" value="Genomic_DNA"/>
</dbReference>
<dbReference type="SMART" id="SM00173">
    <property type="entry name" value="RAS"/>
    <property type="match status" value="1"/>
</dbReference>
<dbReference type="PROSITE" id="PS51421">
    <property type="entry name" value="RAS"/>
    <property type="match status" value="1"/>
</dbReference>
<keyword evidence="2" id="KW-0342">GTP-binding</keyword>
<dbReference type="VEuPathDB" id="FungiDB:A1O9_13010"/>
<dbReference type="RefSeq" id="XP_013253520.1">
    <property type="nucleotide sequence ID" value="XM_013398066.1"/>
</dbReference>
<gene>
    <name evidence="3" type="ORF">A1O9_13010</name>
</gene>
<sequence>MLTPYKLAILGDVDVGKAAITIQLSLSHFVAIYDPTIEYSYRKQVVIDQQACVLEVLDTAGQGEHTTLRDQWTRDRVGFILVYSITSRKSFETINKLYSQVQRAKGSGTAKLSTGANYLPAPVSVNRPHSSHVGRKQE</sequence>
<dbReference type="GO" id="GO:0003924">
    <property type="term" value="F:GTPase activity"/>
    <property type="evidence" value="ECO:0007669"/>
    <property type="project" value="InterPro"/>
</dbReference>
<name>A0A072P5N7_9EURO</name>
<evidence type="ECO:0000256" key="2">
    <source>
        <dbReference type="ARBA" id="ARBA00023134"/>
    </source>
</evidence>
<dbReference type="PROSITE" id="PS51419">
    <property type="entry name" value="RAB"/>
    <property type="match status" value="1"/>
</dbReference>
<proteinExistence type="predicted"/>
<accession>A0A072P5N7</accession>
<dbReference type="AlphaFoldDB" id="A0A072P5N7"/>
<dbReference type="SUPFAM" id="SSF52540">
    <property type="entry name" value="P-loop containing nucleoside triphosphate hydrolases"/>
    <property type="match status" value="1"/>
</dbReference>
<organism evidence="3 4">
    <name type="scientific">Exophiala aquamarina CBS 119918</name>
    <dbReference type="NCBI Taxonomy" id="1182545"/>
    <lineage>
        <taxon>Eukaryota</taxon>
        <taxon>Fungi</taxon>
        <taxon>Dikarya</taxon>
        <taxon>Ascomycota</taxon>
        <taxon>Pezizomycotina</taxon>
        <taxon>Eurotiomycetes</taxon>
        <taxon>Chaetothyriomycetidae</taxon>
        <taxon>Chaetothyriales</taxon>
        <taxon>Herpotrichiellaceae</taxon>
        <taxon>Exophiala</taxon>
    </lineage>
</organism>
<evidence type="ECO:0000313" key="4">
    <source>
        <dbReference type="Proteomes" id="UP000027920"/>
    </source>
</evidence>
<dbReference type="InterPro" id="IPR020849">
    <property type="entry name" value="Small_GTPase_Ras-type"/>
</dbReference>
<dbReference type="STRING" id="1182545.A0A072P5N7"/>
<dbReference type="PANTHER" id="PTHR24070">
    <property type="entry name" value="RAS, DI-RAS, AND RHEB FAMILY MEMBERS OF SMALL GTPASE SUPERFAMILY"/>
    <property type="match status" value="1"/>
</dbReference>
<dbReference type="GO" id="GO:0016020">
    <property type="term" value="C:membrane"/>
    <property type="evidence" value="ECO:0007669"/>
    <property type="project" value="InterPro"/>
</dbReference>
<dbReference type="OrthoDB" id="5976022at2759"/>
<dbReference type="GO" id="GO:0005525">
    <property type="term" value="F:GTP binding"/>
    <property type="evidence" value="ECO:0007669"/>
    <property type="project" value="UniProtKB-KW"/>
</dbReference>
<dbReference type="InterPro" id="IPR001806">
    <property type="entry name" value="Small_GTPase"/>
</dbReference>
<evidence type="ECO:0000313" key="3">
    <source>
        <dbReference type="EMBL" id="KEF50930.1"/>
    </source>
</evidence>
<reference evidence="3 4" key="1">
    <citation type="submission" date="2013-03" db="EMBL/GenBank/DDBJ databases">
        <title>The Genome Sequence of Exophiala aquamarina CBS 119918.</title>
        <authorList>
            <consortium name="The Broad Institute Genomics Platform"/>
            <person name="Cuomo C."/>
            <person name="de Hoog S."/>
            <person name="Gorbushina A."/>
            <person name="Walker B."/>
            <person name="Young S.K."/>
            <person name="Zeng Q."/>
            <person name="Gargeya S."/>
            <person name="Fitzgerald M."/>
            <person name="Haas B."/>
            <person name="Abouelleil A."/>
            <person name="Allen A.W."/>
            <person name="Alvarado L."/>
            <person name="Arachchi H.M."/>
            <person name="Berlin A.M."/>
            <person name="Chapman S.B."/>
            <person name="Gainer-Dewar J."/>
            <person name="Goldberg J."/>
            <person name="Griggs A."/>
            <person name="Gujja S."/>
            <person name="Hansen M."/>
            <person name="Howarth C."/>
            <person name="Imamovic A."/>
            <person name="Ireland A."/>
            <person name="Larimer J."/>
            <person name="McCowan C."/>
            <person name="Murphy C."/>
            <person name="Pearson M."/>
            <person name="Poon T.W."/>
            <person name="Priest M."/>
            <person name="Roberts A."/>
            <person name="Saif S."/>
            <person name="Shea T."/>
            <person name="Sisk P."/>
            <person name="Sykes S."/>
            <person name="Wortman J."/>
            <person name="Nusbaum C."/>
            <person name="Birren B."/>
        </authorList>
    </citation>
    <scope>NUCLEOTIDE SEQUENCE [LARGE SCALE GENOMIC DNA]</scope>
    <source>
        <strain evidence="3 4">CBS 119918</strain>
    </source>
</reference>
<dbReference type="InterPro" id="IPR005225">
    <property type="entry name" value="Small_GTP-bd"/>
</dbReference>
<dbReference type="InterPro" id="IPR027417">
    <property type="entry name" value="P-loop_NTPase"/>
</dbReference>
<dbReference type="HOGENOM" id="CLU_041217_9_9_1"/>
<dbReference type="GO" id="GO:0007165">
    <property type="term" value="P:signal transduction"/>
    <property type="evidence" value="ECO:0007669"/>
    <property type="project" value="InterPro"/>
</dbReference>
<keyword evidence="1" id="KW-0547">Nucleotide-binding</keyword>
<dbReference type="Gene3D" id="3.40.50.300">
    <property type="entry name" value="P-loop containing nucleotide triphosphate hydrolases"/>
    <property type="match status" value="1"/>
</dbReference>
<evidence type="ECO:0000256" key="1">
    <source>
        <dbReference type="ARBA" id="ARBA00022741"/>
    </source>
</evidence>
<dbReference type="PRINTS" id="PR00449">
    <property type="entry name" value="RASTRNSFRMNG"/>
</dbReference>
<dbReference type="GeneID" id="25287903"/>